<dbReference type="EMBL" id="MT144095">
    <property type="protein sequence ID" value="QJA48653.1"/>
    <property type="molecule type" value="Genomic_DNA"/>
</dbReference>
<proteinExistence type="predicted"/>
<keyword evidence="2" id="KW-0808">Transferase</keyword>
<gene>
    <name evidence="3" type="ORF">MM415B01415_0013</name>
    <name evidence="2" type="ORF">TM448A01074_0003</name>
</gene>
<dbReference type="CDD" id="cd00761">
    <property type="entry name" value="Glyco_tranf_GTA_type"/>
    <property type="match status" value="1"/>
</dbReference>
<dbReference type="Pfam" id="PF00535">
    <property type="entry name" value="Glycos_transf_2"/>
    <property type="match status" value="1"/>
</dbReference>
<name>A0A6H1ZL53_9ZZZZ</name>
<dbReference type="EMBL" id="MT141336">
    <property type="protein sequence ID" value="QJA58710.1"/>
    <property type="molecule type" value="Genomic_DNA"/>
</dbReference>
<dbReference type="InterPro" id="IPR001173">
    <property type="entry name" value="Glyco_trans_2-like"/>
</dbReference>
<accession>A0A6H1ZL53</accession>
<feature type="domain" description="Glycosyltransferase 2-like" evidence="1">
    <location>
        <begin position="5"/>
        <end position="122"/>
    </location>
</feature>
<evidence type="ECO:0000313" key="3">
    <source>
        <dbReference type="EMBL" id="QJA58710.1"/>
    </source>
</evidence>
<dbReference type="GO" id="GO:0016740">
    <property type="term" value="F:transferase activity"/>
    <property type="evidence" value="ECO:0007669"/>
    <property type="project" value="UniProtKB-KW"/>
</dbReference>
<dbReference type="SUPFAM" id="SSF53448">
    <property type="entry name" value="Nucleotide-diphospho-sugar transferases"/>
    <property type="match status" value="1"/>
</dbReference>
<dbReference type="InterPro" id="IPR029044">
    <property type="entry name" value="Nucleotide-diphossugar_trans"/>
</dbReference>
<dbReference type="AlphaFoldDB" id="A0A6H1ZL53"/>
<organism evidence="2">
    <name type="scientific">viral metagenome</name>
    <dbReference type="NCBI Taxonomy" id="1070528"/>
    <lineage>
        <taxon>unclassified sequences</taxon>
        <taxon>metagenomes</taxon>
        <taxon>organismal metagenomes</taxon>
    </lineage>
</organism>
<evidence type="ECO:0000259" key="1">
    <source>
        <dbReference type="Pfam" id="PF00535"/>
    </source>
</evidence>
<sequence length="331" mass="37565">MKKVSVIIANRNDTVMLAITVRSAMEALRPLGLPTCEVIVCDNSDLPVYKTLSSYLPVKYIEEGILKVYRQDFPCLFTARETAIENAEGEYILCLDSHMLCGHGMILDLYNFMENHKDDSTFAFAHAPISWLHHHASNAKHDRDMSSCELGDWGSAYNCFKPITWKGMPWMCRKSLWPAINGYGALSQHHISWGGGDMHIGIKPWLLGFKNWAVPTSPGIHIGPFPKQEEKSDGTLKLLGKPTPKYKYRLYNDSGNGPHALGFLVSCYVLGGEAMMERNRAVIVDKFSKYINVDAQWSHAIELGKDEKAWLDERKQLTFEQLLEQRPWQSK</sequence>
<reference evidence="2" key="1">
    <citation type="submission" date="2020-03" db="EMBL/GenBank/DDBJ databases">
        <title>The deep terrestrial virosphere.</title>
        <authorList>
            <person name="Holmfeldt K."/>
            <person name="Nilsson E."/>
            <person name="Simone D."/>
            <person name="Lopez-Fernandez M."/>
            <person name="Wu X."/>
            <person name="de Brujin I."/>
            <person name="Lundin D."/>
            <person name="Andersson A."/>
            <person name="Bertilsson S."/>
            <person name="Dopson M."/>
        </authorList>
    </citation>
    <scope>NUCLEOTIDE SEQUENCE</scope>
    <source>
        <strain evidence="3">MM415B01415</strain>
        <strain evidence="2">TM448A01074</strain>
    </source>
</reference>
<dbReference type="Gene3D" id="3.90.550.10">
    <property type="entry name" value="Spore Coat Polysaccharide Biosynthesis Protein SpsA, Chain A"/>
    <property type="match status" value="1"/>
</dbReference>
<protein>
    <submittedName>
        <fullName evidence="2">Putative glycosyltransferase</fullName>
    </submittedName>
</protein>
<evidence type="ECO:0000313" key="2">
    <source>
        <dbReference type="EMBL" id="QJA48653.1"/>
    </source>
</evidence>